<dbReference type="KEGG" id="bkw:BkAM31D_13660"/>
<dbReference type="RefSeq" id="WP_157076743.1">
    <property type="nucleotide sequence ID" value="NZ_CP020814.1"/>
</dbReference>
<dbReference type="EMBL" id="CP020814">
    <property type="protein sequence ID" value="ARK30798.1"/>
    <property type="molecule type" value="Genomic_DNA"/>
</dbReference>
<organism evidence="1 2">
    <name type="scientific">Halalkalibacter krulwichiae</name>
    <dbReference type="NCBI Taxonomy" id="199441"/>
    <lineage>
        <taxon>Bacteria</taxon>
        <taxon>Bacillati</taxon>
        <taxon>Bacillota</taxon>
        <taxon>Bacilli</taxon>
        <taxon>Bacillales</taxon>
        <taxon>Bacillaceae</taxon>
        <taxon>Halalkalibacter</taxon>
    </lineage>
</organism>
<dbReference type="STRING" id="199441.BkAM31D_13660"/>
<name>A0A1X9MBM4_9BACI</name>
<evidence type="ECO:0000313" key="2">
    <source>
        <dbReference type="Proteomes" id="UP000193006"/>
    </source>
</evidence>
<reference evidence="1 2" key="1">
    <citation type="submission" date="2017-04" db="EMBL/GenBank/DDBJ databases">
        <title>Bacillus krulwichiae AM31D Genome sequencing and assembly.</title>
        <authorList>
            <person name="Krulwich T.A."/>
            <person name="Anastor L."/>
            <person name="Ehrlich R."/>
            <person name="Ehrlich G.D."/>
            <person name="Janto B."/>
        </authorList>
    </citation>
    <scope>NUCLEOTIDE SEQUENCE [LARGE SCALE GENOMIC DNA]</scope>
    <source>
        <strain evidence="1 2">AM31D</strain>
    </source>
</reference>
<protein>
    <submittedName>
        <fullName evidence="1">Uncharacterized protein</fullName>
    </submittedName>
</protein>
<keyword evidence="2" id="KW-1185">Reference proteome</keyword>
<accession>A0A1X9MBM4</accession>
<proteinExistence type="predicted"/>
<dbReference type="AlphaFoldDB" id="A0A1X9MBM4"/>
<evidence type="ECO:0000313" key="1">
    <source>
        <dbReference type="EMBL" id="ARK30798.1"/>
    </source>
</evidence>
<sequence>MSQSITAQLALAYQALTESDLEALNDLTEEYDNTLETEEAYVEQFLL</sequence>
<dbReference type="Proteomes" id="UP000193006">
    <property type="component" value="Chromosome"/>
</dbReference>
<gene>
    <name evidence="1" type="ORF">BkAM31D_13660</name>
</gene>